<evidence type="ECO:0000256" key="3">
    <source>
        <dbReference type="PROSITE-ProRule" id="PRU00169"/>
    </source>
</evidence>
<dbReference type="AlphaFoldDB" id="A0A6J4HEU6"/>
<evidence type="ECO:0000259" key="5">
    <source>
        <dbReference type="PROSITE" id="PS50110"/>
    </source>
</evidence>
<dbReference type="CDD" id="cd06170">
    <property type="entry name" value="LuxR_C_like"/>
    <property type="match status" value="1"/>
</dbReference>
<gene>
    <name evidence="6" type="ORF">AVDCRST_MAG76-739</name>
</gene>
<dbReference type="InterPro" id="IPR058245">
    <property type="entry name" value="NreC/VraR/RcsB-like_REC"/>
</dbReference>
<proteinExistence type="predicted"/>
<dbReference type="GO" id="GO:0003677">
    <property type="term" value="F:DNA binding"/>
    <property type="evidence" value="ECO:0007669"/>
    <property type="project" value="UniProtKB-KW"/>
</dbReference>
<accession>A0A6J4HEU6</accession>
<feature type="domain" description="Response regulatory" evidence="5">
    <location>
        <begin position="3"/>
        <end position="119"/>
    </location>
</feature>
<dbReference type="SUPFAM" id="SSF52172">
    <property type="entry name" value="CheY-like"/>
    <property type="match status" value="1"/>
</dbReference>
<feature type="modified residue" description="4-aspartylphosphate" evidence="3">
    <location>
        <position position="54"/>
    </location>
</feature>
<dbReference type="PROSITE" id="PS50110">
    <property type="entry name" value="RESPONSE_REGULATORY"/>
    <property type="match status" value="1"/>
</dbReference>
<dbReference type="Pfam" id="PF00196">
    <property type="entry name" value="GerE"/>
    <property type="match status" value="1"/>
</dbReference>
<dbReference type="InterPro" id="IPR011006">
    <property type="entry name" value="CheY-like_superfamily"/>
</dbReference>
<protein>
    <recommendedName>
        <fullName evidence="7">Two-component transcriptional response regulator, LuxR family</fullName>
    </recommendedName>
</protein>
<dbReference type="SMART" id="SM00448">
    <property type="entry name" value="REC"/>
    <property type="match status" value="1"/>
</dbReference>
<keyword evidence="1 3" id="KW-0597">Phosphoprotein</keyword>
<dbReference type="PROSITE" id="PS50043">
    <property type="entry name" value="HTH_LUXR_2"/>
    <property type="match status" value="1"/>
</dbReference>
<evidence type="ECO:0008006" key="7">
    <source>
        <dbReference type="Google" id="ProtNLM"/>
    </source>
</evidence>
<dbReference type="InterPro" id="IPR001789">
    <property type="entry name" value="Sig_transdc_resp-reg_receiver"/>
</dbReference>
<dbReference type="EMBL" id="CADCSZ010000045">
    <property type="protein sequence ID" value="CAA9222440.1"/>
    <property type="molecule type" value="Genomic_DNA"/>
</dbReference>
<evidence type="ECO:0000259" key="4">
    <source>
        <dbReference type="PROSITE" id="PS50043"/>
    </source>
</evidence>
<dbReference type="Gene3D" id="3.40.50.2300">
    <property type="match status" value="1"/>
</dbReference>
<evidence type="ECO:0000313" key="6">
    <source>
        <dbReference type="EMBL" id="CAA9222440.1"/>
    </source>
</evidence>
<dbReference type="CDD" id="cd17535">
    <property type="entry name" value="REC_NarL-like"/>
    <property type="match status" value="1"/>
</dbReference>
<name>A0A6J4HEU6_9ACTN</name>
<dbReference type="SMART" id="SM00421">
    <property type="entry name" value="HTH_LUXR"/>
    <property type="match status" value="1"/>
</dbReference>
<dbReference type="Pfam" id="PF00072">
    <property type="entry name" value="Response_reg"/>
    <property type="match status" value="1"/>
</dbReference>
<organism evidence="6">
    <name type="scientific">uncultured Acidimicrobiales bacterium</name>
    <dbReference type="NCBI Taxonomy" id="310071"/>
    <lineage>
        <taxon>Bacteria</taxon>
        <taxon>Bacillati</taxon>
        <taxon>Actinomycetota</taxon>
        <taxon>Acidimicrobiia</taxon>
        <taxon>Acidimicrobiales</taxon>
        <taxon>environmental samples</taxon>
    </lineage>
</organism>
<feature type="domain" description="HTH luxR-type" evidence="4">
    <location>
        <begin position="145"/>
        <end position="210"/>
    </location>
</feature>
<evidence type="ECO:0000256" key="1">
    <source>
        <dbReference type="ARBA" id="ARBA00022553"/>
    </source>
</evidence>
<dbReference type="InterPro" id="IPR000792">
    <property type="entry name" value="Tscrpt_reg_LuxR_C"/>
</dbReference>
<keyword evidence="2" id="KW-0238">DNA-binding</keyword>
<dbReference type="SUPFAM" id="SSF46894">
    <property type="entry name" value="C-terminal effector domain of the bipartite response regulators"/>
    <property type="match status" value="1"/>
</dbReference>
<dbReference type="InterPro" id="IPR016032">
    <property type="entry name" value="Sig_transdc_resp-reg_C-effctor"/>
</dbReference>
<dbReference type="PRINTS" id="PR00038">
    <property type="entry name" value="HTHLUXR"/>
</dbReference>
<evidence type="ECO:0000256" key="2">
    <source>
        <dbReference type="ARBA" id="ARBA00023125"/>
    </source>
</evidence>
<dbReference type="GO" id="GO:0006355">
    <property type="term" value="P:regulation of DNA-templated transcription"/>
    <property type="evidence" value="ECO:0007669"/>
    <property type="project" value="InterPro"/>
</dbReference>
<dbReference type="GO" id="GO:0000160">
    <property type="term" value="P:phosphorelay signal transduction system"/>
    <property type="evidence" value="ECO:0007669"/>
    <property type="project" value="InterPro"/>
</dbReference>
<reference evidence="6" key="1">
    <citation type="submission" date="2020-02" db="EMBL/GenBank/DDBJ databases">
        <authorList>
            <person name="Meier V. D."/>
        </authorList>
    </citation>
    <scope>NUCLEOTIDE SEQUENCE</scope>
    <source>
        <strain evidence="6">AVDCRST_MAG76</strain>
    </source>
</reference>
<dbReference type="PANTHER" id="PTHR43214">
    <property type="entry name" value="TWO-COMPONENT RESPONSE REGULATOR"/>
    <property type="match status" value="1"/>
</dbReference>
<dbReference type="InterPro" id="IPR039420">
    <property type="entry name" value="WalR-like"/>
</dbReference>
<sequence>MIRVVIVDDHVFYREGIRTILSSGGDFEVVGEAAHGDEVMDVVGEVRPDVVLLDLGLPGRSGLSLLPEIRSRWPEVAVVVITMDDQSSSVRTALQRGALAYLLKDAGASELQRALRGAVERQVTLSSSLSDRVPALLGGQDRTSPGSGPYHLTPRERSMLDHLARGHSNAQIAESFGVTPKTIRNQLSLLYTKLAVTDRSQAVLLARDRGLG</sequence>